<feature type="region of interest" description="Disordered" evidence="1">
    <location>
        <begin position="161"/>
        <end position="234"/>
    </location>
</feature>
<feature type="compositionally biased region" description="Polar residues" evidence="1">
    <location>
        <begin position="171"/>
        <end position="184"/>
    </location>
</feature>
<evidence type="ECO:0000313" key="2">
    <source>
        <dbReference type="EMBL" id="KAJ9182357.1"/>
    </source>
</evidence>
<evidence type="ECO:0000313" key="3">
    <source>
        <dbReference type="Proteomes" id="UP001174677"/>
    </source>
</evidence>
<proteinExistence type="predicted"/>
<gene>
    <name evidence="2" type="ORF">P3X46_006360</name>
</gene>
<feature type="compositionally biased region" description="Polar residues" evidence="1">
    <location>
        <begin position="9"/>
        <end position="19"/>
    </location>
</feature>
<protein>
    <submittedName>
        <fullName evidence="2">Uncharacterized protein</fullName>
    </submittedName>
</protein>
<accession>A0ABQ9MPZ8</accession>
<keyword evidence="3" id="KW-1185">Reference proteome</keyword>
<organism evidence="2 3">
    <name type="scientific">Hevea brasiliensis</name>
    <name type="common">Para rubber tree</name>
    <name type="synonym">Siphonia brasiliensis</name>
    <dbReference type="NCBI Taxonomy" id="3981"/>
    <lineage>
        <taxon>Eukaryota</taxon>
        <taxon>Viridiplantae</taxon>
        <taxon>Streptophyta</taxon>
        <taxon>Embryophyta</taxon>
        <taxon>Tracheophyta</taxon>
        <taxon>Spermatophyta</taxon>
        <taxon>Magnoliopsida</taxon>
        <taxon>eudicotyledons</taxon>
        <taxon>Gunneridae</taxon>
        <taxon>Pentapetalae</taxon>
        <taxon>rosids</taxon>
        <taxon>fabids</taxon>
        <taxon>Malpighiales</taxon>
        <taxon>Euphorbiaceae</taxon>
        <taxon>Crotonoideae</taxon>
        <taxon>Micrandreae</taxon>
        <taxon>Hevea</taxon>
    </lineage>
</organism>
<evidence type="ECO:0000256" key="1">
    <source>
        <dbReference type="SAM" id="MobiDB-lite"/>
    </source>
</evidence>
<dbReference type="EMBL" id="JARPOI010000004">
    <property type="protein sequence ID" value="KAJ9182357.1"/>
    <property type="molecule type" value="Genomic_DNA"/>
</dbReference>
<comment type="caution">
    <text evidence="2">The sequence shown here is derived from an EMBL/GenBank/DDBJ whole genome shotgun (WGS) entry which is preliminary data.</text>
</comment>
<name>A0ABQ9MPZ8_HEVBR</name>
<sequence length="338" mass="36411">MSELDQKLETTSATNNNGKSIPENLPEESIDFALLRLDSFNSSANTTTTSATATNCHTPCTACGCSGSTVPSTNVFSSYNKRRSPELITPSLDPQDQITKKPKKLFLEPHENTNITSTSPSLRDFSKITLPCTSSLLNFGPAKPINTNSLPVLRRCHSDPYSPPVAGLDTHSGSGTGSSANLLPQSPPESAKTVGATAVATPGSKAAASLPPRPPMLRRTVSDPSPNKSFSRSSSCDDVTVDECPQYKWLRKMRDCMKEMNQWCVELMPGGVMGEDEQEDKGTQGNTANATKAGSVIEYEEAVCVERTGECLVVHFKCPCGKGYQILLSGRDCYYKLI</sequence>
<reference evidence="2" key="1">
    <citation type="journal article" date="2023" name="Plant Biotechnol. J.">
        <title>Chromosome-level wild Hevea brasiliensis genome provides new tools for genomic-assisted breeding and valuable loci to elevate rubber yield.</title>
        <authorList>
            <person name="Cheng H."/>
            <person name="Song X."/>
            <person name="Hu Y."/>
            <person name="Wu T."/>
            <person name="Yang Q."/>
            <person name="An Z."/>
            <person name="Feng S."/>
            <person name="Deng Z."/>
            <person name="Wu W."/>
            <person name="Zeng X."/>
            <person name="Tu M."/>
            <person name="Wang X."/>
            <person name="Huang H."/>
        </authorList>
    </citation>
    <scope>NUCLEOTIDE SEQUENCE</scope>
    <source>
        <strain evidence="2">MT/VB/25A 57/8</strain>
    </source>
</reference>
<dbReference type="Proteomes" id="UP001174677">
    <property type="component" value="Chromosome 4"/>
</dbReference>
<feature type="region of interest" description="Disordered" evidence="1">
    <location>
        <begin position="1"/>
        <end position="25"/>
    </location>
</feature>
<feature type="compositionally biased region" description="Low complexity" evidence="1">
    <location>
        <begin position="222"/>
        <end position="234"/>
    </location>
</feature>